<dbReference type="RefSeq" id="XP_007778700.1">
    <property type="nucleotide sequence ID" value="XM_007780510.1"/>
</dbReference>
<evidence type="ECO:0000256" key="1">
    <source>
        <dbReference type="SAM" id="MobiDB-lite"/>
    </source>
</evidence>
<organism evidence="2 3">
    <name type="scientific">Coniosporium apollinis (strain CBS 100218)</name>
    <name type="common">Rock-inhabiting black yeast</name>
    <dbReference type="NCBI Taxonomy" id="1168221"/>
    <lineage>
        <taxon>Eukaryota</taxon>
        <taxon>Fungi</taxon>
        <taxon>Dikarya</taxon>
        <taxon>Ascomycota</taxon>
        <taxon>Pezizomycotina</taxon>
        <taxon>Dothideomycetes</taxon>
        <taxon>Dothideomycetes incertae sedis</taxon>
        <taxon>Coniosporium</taxon>
    </lineage>
</organism>
<dbReference type="GeneID" id="19899921"/>
<dbReference type="STRING" id="1168221.R7YND7"/>
<evidence type="ECO:0000313" key="3">
    <source>
        <dbReference type="Proteomes" id="UP000016924"/>
    </source>
</evidence>
<reference evidence="3" key="1">
    <citation type="submission" date="2012-06" db="EMBL/GenBank/DDBJ databases">
        <title>The genome sequence of Coniosporium apollinis CBS 100218.</title>
        <authorList>
            <consortium name="The Broad Institute Genome Sequencing Platform"/>
            <person name="Cuomo C."/>
            <person name="Gorbushina A."/>
            <person name="Noack S."/>
            <person name="Walker B."/>
            <person name="Young S.K."/>
            <person name="Zeng Q."/>
            <person name="Gargeya S."/>
            <person name="Fitzgerald M."/>
            <person name="Haas B."/>
            <person name="Abouelleil A."/>
            <person name="Alvarado L."/>
            <person name="Arachchi H.M."/>
            <person name="Berlin A.M."/>
            <person name="Chapman S.B."/>
            <person name="Goldberg J."/>
            <person name="Griggs A."/>
            <person name="Gujja S."/>
            <person name="Hansen M."/>
            <person name="Howarth C."/>
            <person name="Imamovic A."/>
            <person name="Larimer J."/>
            <person name="McCowan C."/>
            <person name="Montmayeur A."/>
            <person name="Murphy C."/>
            <person name="Neiman D."/>
            <person name="Pearson M."/>
            <person name="Priest M."/>
            <person name="Roberts A."/>
            <person name="Saif S."/>
            <person name="Shea T."/>
            <person name="Sisk P."/>
            <person name="Sykes S."/>
            <person name="Wortman J."/>
            <person name="Nusbaum C."/>
            <person name="Birren B."/>
        </authorList>
    </citation>
    <scope>NUCLEOTIDE SEQUENCE [LARGE SCALE GENOMIC DNA]</scope>
    <source>
        <strain evidence="3">CBS 100218</strain>
    </source>
</reference>
<dbReference type="AlphaFoldDB" id="R7YND7"/>
<dbReference type="EMBL" id="JH767563">
    <property type="protein sequence ID" value="EON63383.1"/>
    <property type="molecule type" value="Genomic_DNA"/>
</dbReference>
<sequence>MSTAENWPGRNKSVPPAAAPWSNVARNSRSESEGEMFEKKIEKANHLSDGPPKPAKVPRKVKANKELEAGKSKWSEFQIEGKLGKMAKKDSMFRAPEGVNARVGFTSSG</sequence>
<protein>
    <submittedName>
        <fullName evidence="2">Uncharacterized protein</fullName>
    </submittedName>
</protein>
<feature type="region of interest" description="Disordered" evidence="1">
    <location>
        <begin position="1"/>
        <end position="67"/>
    </location>
</feature>
<proteinExistence type="predicted"/>
<accession>R7YND7</accession>
<dbReference type="Proteomes" id="UP000016924">
    <property type="component" value="Unassembled WGS sequence"/>
</dbReference>
<dbReference type="OrthoDB" id="79171at2759"/>
<keyword evidence="3" id="KW-1185">Reference proteome</keyword>
<dbReference type="HOGENOM" id="CLU_2183800_0_0_1"/>
<feature type="compositionally biased region" description="Basic and acidic residues" evidence="1">
    <location>
        <begin position="28"/>
        <end position="46"/>
    </location>
</feature>
<evidence type="ECO:0000313" key="2">
    <source>
        <dbReference type="EMBL" id="EON63383.1"/>
    </source>
</evidence>
<gene>
    <name evidence="2" type="ORF">W97_02610</name>
</gene>
<name>R7YND7_CONA1</name>